<dbReference type="Proteomes" id="UP001497482">
    <property type="component" value="Chromosome 12"/>
</dbReference>
<evidence type="ECO:0000313" key="1">
    <source>
        <dbReference type="EMBL" id="CAL1575994.1"/>
    </source>
</evidence>
<accession>A0AAV2JL42</accession>
<name>A0AAV2JL42_KNICA</name>
<organism evidence="1 2">
    <name type="scientific">Knipowitschia caucasica</name>
    <name type="common">Caucasian dwarf goby</name>
    <name type="synonym">Pomatoschistus caucasicus</name>
    <dbReference type="NCBI Taxonomy" id="637954"/>
    <lineage>
        <taxon>Eukaryota</taxon>
        <taxon>Metazoa</taxon>
        <taxon>Chordata</taxon>
        <taxon>Craniata</taxon>
        <taxon>Vertebrata</taxon>
        <taxon>Euteleostomi</taxon>
        <taxon>Actinopterygii</taxon>
        <taxon>Neopterygii</taxon>
        <taxon>Teleostei</taxon>
        <taxon>Neoteleostei</taxon>
        <taxon>Acanthomorphata</taxon>
        <taxon>Gobiaria</taxon>
        <taxon>Gobiiformes</taxon>
        <taxon>Gobioidei</taxon>
        <taxon>Gobiidae</taxon>
        <taxon>Gobiinae</taxon>
        <taxon>Knipowitschia</taxon>
    </lineage>
</organism>
<dbReference type="EMBL" id="OZ035834">
    <property type="protein sequence ID" value="CAL1575994.1"/>
    <property type="molecule type" value="Genomic_DNA"/>
</dbReference>
<sequence length="81" mass="8831">MYIIKAARCLTLCSPPGHEAPGSWGPLLDVGDGFEMTSCRVLNRRWAYKSLFGPAVIPSIVGRDLPRQELRTGIERAGTSS</sequence>
<reference evidence="1 2" key="1">
    <citation type="submission" date="2024-04" db="EMBL/GenBank/DDBJ databases">
        <authorList>
            <person name="Waldvogel A.-M."/>
            <person name="Schoenle A."/>
        </authorList>
    </citation>
    <scope>NUCLEOTIDE SEQUENCE [LARGE SCALE GENOMIC DNA]</scope>
</reference>
<keyword evidence="2" id="KW-1185">Reference proteome</keyword>
<dbReference type="AlphaFoldDB" id="A0AAV2JL42"/>
<gene>
    <name evidence="1" type="ORF">KC01_LOCUS7455</name>
</gene>
<protein>
    <submittedName>
        <fullName evidence="1">Uncharacterized protein</fullName>
    </submittedName>
</protein>
<proteinExistence type="predicted"/>
<evidence type="ECO:0000313" key="2">
    <source>
        <dbReference type="Proteomes" id="UP001497482"/>
    </source>
</evidence>